<reference evidence="2" key="1">
    <citation type="submission" date="2009-11" db="EMBL/GenBank/DDBJ databases">
        <authorList>
            <consortium name="The Broad Institute Genome Sequencing Platform"/>
            <person name="Ward D."/>
            <person name="Feldgarden M."/>
            <person name="Earl A."/>
            <person name="Young S.K."/>
            <person name="Zeng Q."/>
            <person name="Koehrsen M."/>
            <person name="Alvarado L."/>
            <person name="Berlin A."/>
            <person name="Bochicchio J."/>
            <person name="Borenstein D."/>
            <person name="Chapman S.B."/>
            <person name="Chen Z."/>
            <person name="Engels R."/>
            <person name="Freedman E."/>
            <person name="Gellesch M."/>
            <person name="Goldberg J."/>
            <person name="Griggs A."/>
            <person name="Gujja S."/>
            <person name="Heilman E."/>
            <person name="Heiman D."/>
            <person name="Hepburn T."/>
            <person name="Howarth C."/>
            <person name="Jen D."/>
            <person name="Larson L."/>
            <person name="Lewis B."/>
            <person name="Mehta T."/>
            <person name="Park D."/>
            <person name="Pearson M."/>
            <person name="Roberts A."/>
            <person name="Saif S."/>
            <person name="Shea T."/>
            <person name="Shenoy N."/>
            <person name="Sisk P."/>
            <person name="Stolte C."/>
            <person name="Sykes S."/>
            <person name="Thomson T."/>
            <person name="Walk T."/>
            <person name="White J."/>
            <person name="Yandava C."/>
            <person name="Izard J."/>
            <person name="Baranova O.V."/>
            <person name="Blanton J.M."/>
            <person name="Tanner A.C."/>
            <person name="Dewhirst F.E."/>
            <person name="Haas B."/>
            <person name="Nusbaum C."/>
            <person name="Birren B."/>
        </authorList>
    </citation>
    <scope>NUCLEOTIDE SEQUENCE [LARGE SCALE GENOMIC DNA]</scope>
    <source>
        <strain evidence="2">1-1 BBBD Race 1</strain>
    </source>
</reference>
<keyword evidence="4" id="KW-1185">Reference proteome</keyword>
<dbReference type="AlphaFoldDB" id="A0A180GL49"/>
<reference evidence="2" key="2">
    <citation type="submission" date="2016-05" db="EMBL/GenBank/DDBJ databases">
        <title>Comparative analysis highlights variable genome content of wheat rusts and divergence of the mating loci.</title>
        <authorList>
            <person name="Cuomo C.A."/>
            <person name="Bakkeren G."/>
            <person name="Szabo L."/>
            <person name="Khalil H."/>
            <person name="Joly D."/>
            <person name="Goldberg J."/>
            <person name="Young S."/>
            <person name="Zeng Q."/>
            <person name="Fellers J."/>
        </authorList>
    </citation>
    <scope>NUCLEOTIDE SEQUENCE [LARGE SCALE GENOMIC DNA]</scope>
    <source>
        <strain evidence="2">1-1 BBBD Race 1</strain>
    </source>
</reference>
<reference evidence="3 4" key="3">
    <citation type="journal article" date="2017" name="G3 (Bethesda)">
        <title>Comparative analysis highlights variable genome content of wheat rusts and divergence of the mating loci.</title>
        <authorList>
            <person name="Cuomo C.A."/>
            <person name="Bakkeren G."/>
            <person name="Khalil H.B."/>
            <person name="Panwar V."/>
            <person name="Joly D."/>
            <person name="Linning R."/>
            <person name="Sakthikumar S."/>
            <person name="Song X."/>
            <person name="Adiconis X."/>
            <person name="Fan L."/>
            <person name="Goldberg J.M."/>
            <person name="Levin J.Z."/>
            <person name="Young S."/>
            <person name="Zeng Q."/>
            <person name="Anikster Y."/>
            <person name="Bruce M."/>
            <person name="Wang M."/>
            <person name="Yin C."/>
            <person name="McCallum B."/>
            <person name="Szabo L.J."/>
            <person name="Hulbert S."/>
            <person name="Chen X."/>
            <person name="Fellers J.P."/>
        </authorList>
    </citation>
    <scope>NUCLEOTIDE SEQUENCE</scope>
    <source>
        <strain evidence="4">Isolate 1-1 / race 1 (BBBD)</strain>
        <strain evidence="3">isolate 1-1 / race 1 (BBBD)</strain>
    </source>
</reference>
<gene>
    <name evidence="2" type="ORF">PTTG_07724</name>
</gene>
<evidence type="ECO:0000256" key="1">
    <source>
        <dbReference type="SAM" id="Phobius"/>
    </source>
</evidence>
<reference evidence="3" key="4">
    <citation type="submission" date="2025-05" db="UniProtKB">
        <authorList>
            <consortium name="EnsemblFungi"/>
        </authorList>
    </citation>
    <scope>IDENTIFICATION</scope>
    <source>
        <strain evidence="3">isolate 1-1 / race 1 (BBBD)</strain>
    </source>
</reference>
<dbReference type="Proteomes" id="UP000005240">
    <property type="component" value="Unassembled WGS sequence"/>
</dbReference>
<accession>A0A180GL49</accession>
<keyword evidence="1" id="KW-0472">Membrane</keyword>
<name>A0A180GL49_PUCT1</name>
<protein>
    <submittedName>
        <fullName evidence="2 3">Uncharacterized protein</fullName>
    </submittedName>
</protein>
<sequence>MVSNRGGAHISQVVVFIDQITSHLSTIISKRNVYPPALRNSCRAGLQLTNKYYTLTGCSLLYRVAMILHRSFKDEYFKLAKWKPKWISEAVKLAREVWENQYKPQVQQTVKNNPRAKVSELLFFSLSIFGYYLSKLTFNSLLTSLTLVFLPG</sequence>
<feature type="transmembrane region" description="Helical" evidence="1">
    <location>
        <begin position="121"/>
        <end position="150"/>
    </location>
</feature>
<evidence type="ECO:0000313" key="4">
    <source>
        <dbReference type="Proteomes" id="UP000005240"/>
    </source>
</evidence>
<organism evidence="2">
    <name type="scientific">Puccinia triticina (isolate 1-1 / race 1 (BBBD))</name>
    <name type="common">Brown leaf rust fungus</name>
    <dbReference type="NCBI Taxonomy" id="630390"/>
    <lineage>
        <taxon>Eukaryota</taxon>
        <taxon>Fungi</taxon>
        <taxon>Dikarya</taxon>
        <taxon>Basidiomycota</taxon>
        <taxon>Pucciniomycotina</taxon>
        <taxon>Pucciniomycetes</taxon>
        <taxon>Pucciniales</taxon>
        <taxon>Pucciniaceae</taxon>
        <taxon>Puccinia</taxon>
    </lineage>
</organism>
<dbReference type="OrthoDB" id="3359487at2759"/>
<evidence type="ECO:0000313" key="3">
    <source>
        <dbReference type="EnsemblFungi" id="PTTG_07724-t43_1-p1"/>
    </source>
</evidence>
<keyword evidence="1" id="KW-0812">Transmembrane</keyword>
<proteinExistence type="predicted"/>
<dbReference type="VEuPathDB" id="FungiDB:PTTG_07724"/>
<dbReference type="EnsemblFungi" id="PTTG_07724-t43_1">
    <property type="protein sequence ID" value="PTTG_07724-t43_1-p1"/>
    <property type="gene ID" value="PTTG_07724"/>
</dbReference>
<evidence type="ECO:0000313" key="2">
    <source>
        <dbReference type="EMBL" id="OAV93497.1"/>
    </source>
</evidence>
<keyword evidence="1" id="KW-1133">Transmembrane helix</keyword>
<dbReference type="EMBL" id="ADAS02000050">
    <property type="protein sequence ID" value="OAV93497.1"/>
    <property type="molecule type" value="Genomic_DNA"/>
</dbReference>